<dbReference type="OrthoDB" id="3543113at2759"/>
<accession>A0A5C3R8P4</accession>
<reference evidence="1 2" key="1">
    <citation type="journal article" date="2019" name="Nat. Ecol. Evol.">
        <title>Megaphylogeny resolves global patterns of mushroom evolution.</title>
        <authorList>
            <person name="Varga T."/>
            <person name="Krizsan K."/>
            <person name="Foldi C."/>
            <person name="Dima B."/>
            <person name="Sanchez-Garcia M."/>
            <person name="Sanchez-Ramirez S."/>
            <person name="Szollosi G.J."/>
            <person name="Szarkandi J.G."/>
            <person name="Papp V."/>
            <person name="Albert L."/>
            <person name="Andreopoulos W."/>
            <person name="Angelini C."/>
            <person name="Antonin V."/>
            <person name="Barry K.W."/>
            <person name="Bougher N.L."/>
            <person name="Buchanan P."/>
            <person name="Buyck B."/>
            <person name="Bense V."/>
            <person name="Catcheside P."/>
            <person name="Chovatia M."/>
            <person name="Cooper J."/>
            <person name="Damon W."/>
            <person name="Desjardin D."/>
            <person name="Finy P."/>
            <person name="Geml J."/>
            <person name="Haridas S."/>
            <person name="Hughes K."/>
            <person name="Justo A."/>
            <person name="Karasinski D."/>
            <person name="Kautmanova I."/>
            <person name="Kiss B."/>
            <person name="Kocsube S."/>
            <person name="Kotiranta H."/>
            <person name="LaButti K.M."/>
            <person name="Lechner B.E."/>
            <person name="Liimatainen K."/>
            <person name="Lipzen A."/>
            <person name="Lukacs Z."/>
            <person name="Mihaltcheva S."/>
            <person name="Morgado L.N."/>
            <person name="Niskanen T."/>
            <person name="Noordeloos M.E."/>
            <person name="Ohm R.A."/>
            <person name="Ortiz-Santana B."/>
            <person name="Ovrebo C."/>
            <person name="Racz N."/>
            <person name="Riley R."/>
            <person name="Savchenko A."/>
            <person name="Shiryaev A."/>
            <person name="Soop K."/>
            <person name="Spirin V."/>
            <person name="Szebenyi C."/>
            <person name="Tomsovsky M."/>
            <person name="Tulloss R.E."/>
            <person name="Uehling J."/>
            <person name="Grigoriev I.V."/>
            <person name="Vagvolgyi C."/>
            <person name="Papp T."/>
            <person name="Martin F.M."/>
            <person name="Miettinen O."/>
            <person name="Hibbett D.S."/>
            <person name="Nagy L.G."/>
        </authorList>
    </citation>
    <scope>NUCLEOTIDE SEQUENCE [LARGE SCALE GENOMIC DNA]</scope>
    <source>
        <strain evidence="1 2">CBS 309.79</strain>
    </source>
</reference>
<sequence length="203" mass="22947">MSMMISNAVARWARSLFATSIIWRISVTHCLIALTTVMHPCLRLPDIQHAICAETYDPPDFQHRDTLLSLGLACKDLLHPALACLWADIRDTLPLIRLLPDELFQLVEEGVNEKEIGMNGSSSCMIPGCEQSGSQPHHHWSHYDETKRIPLYQLTRTMQPSDWDRLDMCAPFVKNMTLEYRNIPATNIFTVGALQQLADAVCS</sequence>
<proteinExistence type="predicted"/>
<organism evidence="1 2">
    <name type="scientific">Pterulicium gracile</name>
    <dbReference type="NCBI Taxonomy" id="1884261"/>
    <lineage>
        <taxon>Eukaryota</taxon>
        <taxon>Fungi</taxon>
        <taxon>Dikarya</taxon>
        <taxon>Basidiomycota</taxon>
        <taxon>Agaricomycotina</taxon>
        <taxon>Agaricomycetes</taxon>
        <taxon>Agaricomycetidae</taxon>
        <taxon>Agaricales</taxon>
        <taxon>Pleurotineae</taxon>
        <taxon>Pterulaceae</taxon>
        <taxon>Pterulicium</taxon>
    </lineage>
</organism>
<name>A0A5C3R8P4_9AGAR</name>
<evidence type="ECO:0000313" key="1">
    <source>
        <dbReference type="EMBL" id="TFL07854.1"/>
    </source>
</evidence>
<dbReference type="AlphaFoldDB" id="A0A5C3R8P4"/>
<keyword evidence="2" id="KW-1185">Reference proteome</keyword>
<dbReference type="EMBL" id="ML178814">
    <property type="protein sequence ID" value="TFL07854.1"/>
    <property type="molecule type" value="Genomic_DNA"/>
</dbReference>
<protein>
    <submittedName>
        <fullName evidence="1">Uncharacterized protein</fullName>
    </submittedName>
</protein>
<evidence type="ECO:0000313" key="2">
    <source>
        <dbReference type="Proteomes" id="UP000305067"/>
    </source>
</evidence>
<dbReference type="Proteomes" id="UP000305067">
    <property type="component" value="Unassembled WGS sequence"/>
</dbReference>
<gene>
    <name evidence="1" type="ORF">BDV98DRAFT_39665</name>
</gene>